<evidence type="ECO:0000313" key="3">
    <source>
        <dbReference type="EMBL" id="MXR68004.1"/>
    </source>
</evidence>
<protein>
    <submittedName>
        <fullName evidence="3">Uncharacterized protein</fullName>
    </submittedName>
</protein>
<name>A0A6L7HWI1_9GAMM</name>
<evidence type="ECO:0000256" key="2">
    <source>
        <dbReference type="SAM" id="Phobius"/>
    </source>
</evidence>
<dbReference type="InterPro" id="IPR046703">
    <property type="entry name" value="DUF6776"/>
</dbReference>
<accession>A0A6L7HWI1</accession>
<comment type="caution">
    <text evidence="3">The sequence shown here is derived from an EMBL/GenBank/DDBJ whole genome shotgun (WGS) entry which is preliminary data.</text>
</comment>
<feature type="compositionally biased region" description="Polar residues" evidence="1">
    <location>
        <begin position="285"/>
        <end position="305"/>
    </location>
</feature>
<keyword evidence="2" id="KW-1133">Transmembrane helix</keyword>
<gene>
    <name evidence="3" type="ORF">GNT65_04865</name>
</gene>
<dbReference type="EMBL" id="WRPA01000003">
    <property type="protein sequence ID" value="MXR68004.1"/>
    <property type="molecule type" value="Genomic_DNA"/>
</dbReference>
<proteinExistence type="predicted"/>
<keyword evidence="2" id="KW-0472">Membrane</keyword>
<keyword evidence="4" id="KW-1185">Reference proteome</keyword>
<reference evidence="3 4" key="1">
    <citation type="submission" date="2019-12" db="EMBL/GenBank/DDBJ databases">
        <title>Shewanella insulae sp. nov., isolated from a tidal flat.</title>
        <authorList>
            <person name="Yoon J.-H."/>
        </authorList>
    </citation>
    <scope>NUCLEOTIDE SEQUENCE [LARGE SCALE GENOMIC DNA]</scope>
    <source>
        <strain evidence="3 4">JBTF-M18</strain>
    </source>
</reference>
<dbReference type="AlphaFoldDB" id="A0A6L7HWI1"/>
<evidence type="ECO:0000313" key="4">
    <source>
        <dbReference type="Proteomes" id="UP000474778"/>
    </source>
</evidence>
<feature type="transmembrane region" description="Helical" evidence="2">
    <location>
        <begin position="21"/>
        <end position="43"/>
    </location>
</feature>
<dbReference type="RefSeq" id="WP_160793987.1">
    <property type="nucleotide sequence ID" value="NZ_WRPA01000003.1"/>
</dbReference>
<keyword evidence="2" id="KW-0812">Transmembrane</keyword>
<dbReference type="Pfam" id="PF20567">
    <property type="entry name" value="DUF6776"/>
    <property type="match status" value="1"/>
</dbReference>
<sequence>MPNYHRWVDRMQVLERKIRPSSVYLFFLVIVAFLLGVLIWDLWSANHSVTQTHSTAKEAELRQALKEQAEVLASRNLELSLEREANSNMQKLFLEQHQKQKALDRELAFYRSIMAPEHQADGVAIHGLEMTPGLLVNQYQVKLVLTQLQKRKQALKGRAKLTFVGVQQGKMVSLPLSSLTDAKFAFGFRYFQTLETEISLPADFELSRVETEVIVPASRWSKGAKAQQSFSAQELLAAPEPDTDVGARSGGEPNALEEPHTEEAYAPAEEGEGSQISTEPRLLLEQNSQVSDNSAQQTDVRGSND</sequence>
<evidence type="ECO:0000256" key="1">
    <source>
        <dbReference type="SAM" id="MobiDB-lite"/>
    </source>
</evidence>
<feature type="region of interest" description="Disordered" evidence="1">
    <location>
        <begin position="236"/>
        <end position="305"/>
    </location>
</feature>
<organism evidence="3 4">
    <name type="scientific">Shewanella insulae</name>
    <dbReference type="NCBI Taxonomy" id="2681496"/>
    <lineage>
        <taxon>Bacteria</taxon>
        <taxon>Pseudomonadati</taxon>
        <taxon>Pseudomonadota</taxon>
        <taxon>Gammaproteobacteria</taxon>
        <taxon>Alteromonadales</taxon>
        <taxon>Shewanellaceae</taxon>
        <taxon>Shewanella</taxon>
    </lineage>
</organism>
<dbReference type="Proteomes" id="UP000474778">
    <property type="component" value="Unassembled WGS sequence"/>
</dbReference>